<dbReference type="Proteomes" id="UP000315889">
    <property type="component" value="Unassembled WGS sequence"/>
</dbReference>
<evidence type="ECO:0000313" key="2">
    <source>
        <dbReference type="Proteomes" id="UP000315889"/>
    </source>
</evidence>
<protein>
    <submittedName>
        <fullName evidence="1">ABC transporter substrate-binding protein</fullName>
    </submittedName>
</protein>
<proteinExistence type="predicted"/>
<gene>
    <name evidence="1" type="ORF">EVB03_09845</name>
</gene>
<dbReference type="AlphaFoldDB" id="A0A520MBB3"/>
<accession>A0A520MBB3</accession>
<evidence type="ECO:0000313" key="1">
    <source>
        <dbReference type="EMBL" id="RZO18483.1"/>
    </source>
</evidence>
<dbReference type="PANTHER" id="PTHR36573:SF1">
    <property type="entry name" value="INTERMEMBRANE PHOSPHOLIPID TRANSPORT SYSTEM BINDING PROTEIN MLAC"/>
    <property type="match status" value="1"/>
</dbReference>
<reference evidence="1 2" key="1">
    <citation type="submission" date="2019-02" db="EMBL/GenBank/DDBJ databases">
        <title>Prokaryotic population dynamics and viral predation in marine succession experiment using metagenomics: the confinement effect.</title>
        <authorList>
            <person name="Haro-Moreno J.M."/>
            <person name="Rodriguez-Valera F."/>
            <person name="Lopez-Perez M."/>
        </authorList>
    </citation>
    <scope>NUCLEOTIDE SEQUENCE [LARGE SCALE GENOMIC DNA]</scope>
    <source>
        <strain evidence="1">MED-G170</strain>
    </source>
</reference>
<dbReference type="InterPro" id="IPR042245">
    <property type="entry name" value="Tgt2/MlaC_sf"/>
</dbReference>
<name>A0A520MBB3_9GAMM</name>
<dbReference type="PANTHER" id="PTHR36573">
    <property type="entry name" value="INTERMEMBRANE PHOSPHOLIPID TRANSPORT SYSTEM BINDING PROTEIN MLAC"/>
    <property type="match status" value="1"/>
</dbReference>
<dbReference type="EMBL" id="SHBP01000029">
    <property type="protein sequence ID" value="RZO18483.1"/>
    <property type="molecule type" value="Genomic_DNA"/>
</dbReference>
<dbReference type="Gene3D" id="3.10.450.710">
    <property type="entry name" value="Tgt2/MlaC"/>
    <property type="match status" value="1"/>
</dbReference>
<organism evidence="1 2">
    <name type="scientific">SAR92 clade bacterium</name>
    <dbReference type="NCBI Taxonomy" id="2315479"/>
    <lineage>
        <taxon>Bacteria</taxon>
        <taxon>Pseudomonadati</taxon>
        <taxon>Pseudomonadota</taxon>
        <taxon>Gammaproteobacteria</taxon>
        <taxon>Cellvibrionales</taxon>
        <taxon>Porticoccaceae</taxon>
        <taxon>SAR92 clade</taxon>
    </lineage>
</organism>
<sequence>MTSLSEEVEKTLVSNADTKPINEAVDGKARVWEQFEKLFGSVTEQLSNHQQMYINNPVAYHEFLSSTVVELWDSSSTTRALLGKAHYSNLSEEQRLTLVDTVDQTLIRYAFEGLESYGDQEFKVDDVVVNEDQGMGWVQVLMESPVLPDINLDILIKRNSADIWRAVDIRVKGVTYVAIKKRKYREILEEQGFSALINNLKNKNTEYFEAVCAASSTAKEQGKPPC</sequence>
<comment type="caution">
    <text evidence="1">The sequence shown here is derived from an EMBL/GenBank/DDBJ whole genome shotgun (WGS) entry which is preliminary data.</text>
</comment>
<dbReference type="InterPro" id="IPR008869">
    <property type="entry name" value="MlaC/ttg2D"/>
</dbReference>
<dbReference type="Pfam" id="PF05494">
    <property type="entry name" value="MlaC"/>
    <property type="match status" value="1"/>
</dbReference>